<dbReference type="AlphaFoldDB" id="A0A1V2H720"/>
<comment type="cofactor">
    <cofactor evidence="1">
        <name>Zn(2+)</name>
        <dbReference type="ChEBI" id="CHEBI:29105"/>
    </cofactor>
    <text evidence="1">Binds 1 zinc ion per subunit.</text>
</comment>
<evidence type="ECO:0000259" key="2">
    <source>
        <dbReference type="Pfam" id="PF07171"/>
    </source>
</evidence>
<dbReference type="InterPro" id="IPR010799">
    <property type="entry name" value="MlrC_C"/>
</dbReference>
<keyword evidence="1" id="KW-0479">Metal-binding</keyword>
<dbReference type="EMBL" id="MLCO01000054">
    <property type="protein sequence ID" value="ONG56103.1"/>
    <property type="molecule type" value="Genomic_DNA"/>
</dbReference>
<dbReference type="PIRSF" id="PIRSF012702">
    <property type="entry name" value="UCP012702"/>
    <property type="match status" value="1"/>
</dbReference>
<dbReference type="GO" id="GO:0006508">
    <property type="term" value="P:proteolysis"/>
    <property type="evidence" value="ECO:0007669"/>
    <property type="project" value="UniProtKB-KW"/>
</dbReference>
<dbReference type="InterPro" id="IPR015995">
    <property type="entry name" value="MlrC_N"/>
</dbReference>
<sequence>MFSATIATETNTFSPLPTSLRSYQDEGWFRPGELPDDVPRSFSAPLFVARRRAARDGFTLVEGSCFATHPSGTTSRDAYETMRDEVLEQIRAALPLDGLLLGLHGAMVAYGYDDVEGDLIARARAIVGAGCVIGVELDPHCHLTVRRVQAADIIVLFKEFPHTDIVERAEELLTLLLRAIRREVQPVSALYDCRQLGAYPTTEPWMRGFIDRIKAMEGQDGLLSISICHSFPYADVPEIGVRVLVVADGDKAKAEAVATALGQELVAMRGQTAPPYLSVEDAVQAALTAERGPVVMADPADNPGGGAAGDNTTILRRLIEADAQNVAVGPIWDPIAARLCFDAGLGARLPLRIGGKIAPTSGQPIDAMVEVTALARDAWQMFGETRVNLGDCAAVRLGGIDIVLITERSQAMGLELFRNLGIEPAERQAILVKSTNHFRGAFGPIAARVLYVDADGPIPRDYRLLPYTKIQRPLWPLDDVAAPRLIL</sequence>
<organism evidence="4 5">
    <name type="scientific">Teichococcus deserti</name>
    <dbReference type="NCBI Taxonomy" id="1817963"/>
    <lineage>
        <taxon>Bacteria</taxon>
        <taxon>Pseudomonadati</taxon>
        <taxon>Pseudomonadota</taxon>
        <taxon>Alphaproteobacteria</taxon>
        <taxon>Acetobacterales</taxon>
        <taxon>Roseomonadaceae</taxon>
        <taxon>Roseomonas</taxon>
    </lineage>
</organism>
<dbReference type="Pfam" id="PF07364">
    <property type="entry name" value="DUF1485"/>
    <property type="match status" value="1"/>
</dbReference>
<name>A0A1V2H720_9PROT</name>
<keyword evidence="1" id="KW-0482">Metalloprotease</keyword>
<keyword evidence="1" id="KW-0645">Protease</keyword>
<proteinExistence type="inferred from homology"/>
<dbReference type="Proteomes" id="UP000188879">
    <property type="component" value="Unassembled WGS sequence"/>
</dbReference>
<keyword evidence="5" id="KW-1185">Reference proteome</keyword>
<dbReference type="Pfam" id="PF07171">
    <property type="entry name" value="MlrC_C"/>
    <property type="match status" value="1"/>
</dbReference>
<gene>
    <name evidence="4" type="ORF">BKE38_07060</name>
</gene>
<dbReference type="InterPro" id="IPR009197">
    <property type="entry name" value="MlrC"/>
</dbReference>
<keyword evidence="1" id="KW-0378">Hydrolase</keyword>
<comment type="similarity">
    <text evidence="1">Belongs to the peptidase M81 family.</text>
</comment>
<comment type="caution">
    <text evidence="4">The sequence shown here is derived from an EMBL/GenBank/DDBJ whole genome shotgun (WGS) entry which is preliminary data.</text>
</comment>
<evidence type="ECO:0000256" key="1">
    <source>
        <dbReference type="PIRNR" id="PIRNR012702"/>
    </source>
</evidence>
<dbReference type="GO" id="GO:0046872">
    <property type="term" value="F:metal ion binding"/>
    <property type="evidence" value="ECO:0007669"/>
    <property type="project" value="UniProtKB-KW"/>
</dbReference>
<feature type="domain" description="Microcystin LR degradation protein MlrC N-terminal" evidence="3">
    <location>
        <begin position="2"/>
        <end position="286"/>
    </location>
</feature>
<evidence type="ECO:0000313" key="4">
    <source>
        <dbReference type="EMBL" id="ONG56103.1"/>
    </source>
</evidence>
<dbReference type="GO" id="GO:0008237">
    <property type="term" value="F:metallopeptidase activity"/>
    <property type="evidence" value="ECO:0007669"/>
    <property type="project" value="UniProtKB-KW"/>
</dbReference>
<reference evidence="4 5" key="1">
    <citation type="submission" date="2016-10" db="EMBL/GenBank/DDBJ databases">
        <title>Draft Genome sequence of Roseomonas sp. strain M3.</title>
        <authorList>
            <person name="Subhash Y."/>
            <person name="Lee S."/>
        </authorList>
    </citation>
    <scope>NUCLEOTIDE SEQUENCE [LARGE SCALE GENOMIC DNA]</scope>
    <source>
        <strain evidence="4 5">M3</strain>
    </source>
</reference>
<feature type="domain" description="Microcystin LR degradation protein MlrC C-terminal" evidence="2">
    <location>
        <begin position="296"/>
        <end position="469"/>
    </location>
</feature>
<comment type="function">
    <text evidence="1">Involved in peptidolytic degradation of cyclic heptapeptide hepatotoxin microcystin (MC).</text>
</comment>
<accession>A0A1V2H720</accession>
<evidence type="ECO:0000313" key="5">
    <source>
        <dbReference type="Proteomes" id="UP000188879"/>
    </source>
</evidence>
<evidence type="ECO:0000259" key="3">
    <source>
        <dbReference type="Pfam" id="PF07364"/>
    </source>
</evidence>
<protein>
    <recommendedName>
        <fullName evidence="1">Microcystinase C</fullName>
        <shortName evidence="1">MlrC</shortName>
    </recommendedName>
</protein>